<sequence length="67" mass="7482">MRLPRLLRPRGRHRAPATATFTPHGVLDGSRWLVCDTTACAHLTTRHQPTHPGWTCTECHTLKGDPS</sequence>
<accession>A0ABY6PPD1</accession>
<gene>
    <name evidence="1" type="ORF">NEH16_07730</name>
</gene>
<dbReference type="EMBL" id="CP098740">
    <property type="protein sequence ID" value="UZK54054.1"/>
    <property type="molecule type" value="Genomic_DNA"/>
</dbReference>
<proteinExistence type="predicted"/>
<evidence type="ECO:0000313" key="2">
    <source>
        <dbReference type="Proteomes" id="UP001164963"/>
    </source>
</evidence>
<keyword evidence="2" id="KW-1185">Reference proteome</keyword>
<evidence type="ECO:0000313" key="1">
    <source>
        <dbReference type="EMBL" id="UZK54054.1"/>
    </source>
</evidence>
<name>A0ABY6PPD1_9ACTN</name>
<organism evidence="1 2">
    <name type="scientific">Streptomyces drozdowiczii</name>
    <dbReference type="NCBI Taxonomy" id="202862"/>
    <lineage>
        <taxon>Bacteria</taxon>
        <taxon>Bacillati</taxon>
        <taxon>Actinomycetota</taxon>
        <taxon>Actinomycetes</taxon>
        <taxon>Kitasatosporales</taxon>
        <taxon>Streptomycetaceae</taxon>
        <taxon>Streptomyces</taxon>
    </lineage>
</organism>
<dbReference type="RefSeq" id="WP_265540453.1">
    <property type="nucleotide sequence ID" value="NZ_CP098740.1"/>
</dbReference>
<protein>
    <submittedName>
        <fullName evidence="1">Uncharacterized protein</fullName>
    </submittedName>
</protein>
<dbReference type="Proteomes" id="UP001164963">
    <property type="component" value="Chromosome"/>
</dbReference>
<reference evidence="1" key="1">
    <citation type="journal article" date="2022" name="Front. Microbiol.">
        <title>Mirubactin C rescues the lethal effect of cell wall biosynthesis mutations in Bacillus subtilis.</title>
        <authorList>
            <person name="Kepplinger B."/>
            <person name="Wen X."/>
            <person name="Tyler A.R."/>
            <person name="Kim B.Y."/>
            <person name="Brown J."/>
            <person name="Banks P."/>
            <person name="Dashti Y."/>
            <person name="Mackenzie E.S."/>
            <person name="Wills C."/>
            <person name="Kawai Y."/>
            <person name="Waldron K.J."/>
            <person name="Allenby N.E.E."/>
            <person name="Wu L.J."/>
            <person name="Hall M.J."/>
            <person name="Errington J."/>
        </authorList>
    </citation>
    <scope>NUCLEOTIDE SEQUENCE</scope>
    <source>
        <strain evidence="1">MDA8-470</strain>
    </source>
</reference>